<dbReference type="AlphaFoldDB" id="A0A7D3YG74"/>
<keyword evidence="1" id="KW-0614">Plasmid</keyword>
<evidence type="ECO:0000313" key="1">
    <source>
        <dbReference type="EMBL" id="QKG94348.1"/>
    </source>
</evidence>
<dbReference type="EMBL" id="CP053942">
    <property type="protein sequence ID" value="QKG94348.1"/>
    <property type="molecule type" value="Genomic_DNA"/>
</dbReference>
<dbReference type="Proteomes" id="UP000505020">
    <property type="component" value="Plasmid pHAR01"/>
</dbReference>
<geneLocation type="plasmid" evidence="2">
    <name>phar01</name>
</geneLocation>
<sequence>MTTGSVRSVIANSPPNFLLKETCISEDIRIFNRFNFMYKGLEPVICSFGIEVEVTAPVVEGTQR</sequence>
<accession>A0A7D3YG74</accession>
<dbReference type="GeneID" id="55596505"/>
<protein>
    <submittedName>
        <fullName evidence="1">Uncharacterized protein</fullName>
    </submittedName>
</protein>
<keyword evidence="2" id="KW-1185">Reference proteome</keyword>
<name>A0A7D3YG74_9EURY</name>
<evidence type="ECO:0000313" key="2">
    <source>
        <dbReference type="Proteomes" id="UP000505020"/>
    </source>
</evidence>
<dbReference type="KEGG" id="hsai:HPS36_15845"/>
<organism evidence="1 2">
    <name type="scientific">Halorubrum salinarum</name>
    <dbReference type="NCBI Taxonomy" id="2739057"/>
    <lineage>
        <taxon>Archaea</taxon>
        <taxon>Methanobacteriati</taxon>
        <taxon>Methanobacteriota</taxon>
        <taxon>Stenosarchaea group</taxon>
        <taxon>Halobacteria</taxon>
        <taxon>Halobacteriales</taxon>
        <taxon>Haloferacaceae</taxon>
        <taxon>Halorubrum</taxon>
    </lineage>
</organism>
<reference evidence="1 2" key="1">
    <citation type="submission" date="2020-05" db="EMBL/GenBank/DDBJ databases">
        <title>Halorubrum RHB-C sp.nov., an extremely halophilic archaeon isolated from solar salt farm.</title>
        <authorList>
            <person name="Ho H."/>
            <person name="Danganan R.E."/>
            <person name="Dedeles G.R."/>
            <person name="Kim S.-G."/>
        </authorList>
    </citation>
    <scope>NUCLEOTIDE SEQUENCE [LARGE SCALE GENOMIC DNA]</scope>
    <source>
        <strain evidence="1 2">RHB-C</strain>
        <plasmid evidence="2">phar01</plasmid>
    </source>
</reference>
<proteinExistence type="predicted"/>
<dbReference type="RefSeq" id="WP_173230932.1">
    <property type="nucleotide sequence ID" value="NZ_CP053942.1"/>
</dbReference>
<gene>
    <name evidence="1" type="ORF">HPS36_15845</name>
</gene>